<dbReference type="PROSITE" id="PS50893">
    <property type="entry name" value="ABC_TRANSPORTER_2"/>
    <property type="match status" value="1"/>
</dbReference>
<dbReference type="RefSeq" id="WP_170303113.1">
    <property type="nucleotide sequence ID" value="NZ_BKAJ01000055.1"/>
</dbReference>
<dbReference type="Gene3D" id="3.40.50.300">
    <property type="entry name" value="P-loop containing nucleotide triphosphate hydrolases"/>
    <property type="match status" value="1"/>
</dbReference>
<evidence type="ECO:0000256" key="2">
    <source>
        <dbReference type="ARBA" id="ARBA00022448"/>
    </source>
</evidence>
<feature type="domain" description="ABC transporter" evidence="5">
    <location>
        <begin position="33"/>
        <end position="265"/>
    </location>
</feature>
<dbReference type="InterPro" id="IPR017871">
    <property type="entry name" value="ABC_transporter-like_CS"/>
</dbReference>
<dbReference type="InterPro" id="IPR003593">
    <property type="entry name" value="AAA+_ATPase"/>
</dbReference>
<dbReference type="PROSITE" id="PS00211">
    <property type="entry name" value="ABC_TRANSPORTER_1"/>
    <property type="match status" value="1"/>
</dbReference>
<keyword evidence="7" id="KW-1185">Reference proteome</keyword>
<evidence type="ECO:0000313" key="7">
    <source>
        <dbReference type="Proteomes" id="UP000321058"/>
    </source>
</evidence>
<dbReference type="AlphaFoldDB" id="A0A512NB04"/>
<dbReference type="SUPFAM" id="SSF52540">
    <property type="entry name" value="P-loop containing nucleoside triphosphate hydrolases"/>
    <property type="match status" value="1"/>
</dbReference>
<organism evidence="6 7">
    <name type="scientific">Reyranella soli</name>
    <dbReference type="NCBI Taxonomy" id="1230389"/>
    <lineage>
        <taxon>Bacteria</taxon>
        <taxon>Pseudomonadati</taxon>
        <taxon>Pseudomonadota</taxon>
        <taxon>Alphaproteobacteria</taxon>
        <taxon>Hyphomicrobiales</taxon>
        <taxon>Reyranellaceae</taxon>
        <taxon>Reyranella</taxon>
    </lineage>
</organism>
<comment type="caution">
    <text evidence="6">The sequence shown here is derived from an EMBL/GenBank/DDBJ whole genome shotgun (WGS) entry which is preliminary data.</text>
</comment>
<proteinExistence type="inferred from homology"/>
<dbReference type="SMART" id="SM00382">
    <property type="entry name" value="AAA"/>
    <property type="match status" value="1"/>
</dbReference>
<gene>
    <name evidence="6" type="ORF">RSO01_32910</name>
</gene>
<evidence type="ECO:0000256" key="3">
    <source>
        <dbReference type="ARBA" id="ARBA00022741"/>
    </source>
</evidence>
<dbReference type="PANTHER" id="PTHR42788">
    <property type="entry name" value="TAURINE IMPORT ATP-BINDING PROTEIN-RELATED"/>
    <property type="match status" value="1"/>
</dbReference>
<evidence type="ECO:0000259" key="5">
    <source>
        <dbReference type="PROSITE" id="PS50893"/>
    </source>
</evidence>
<dbReference type="GO" id="GO:0005524">
    <property type="term" value="F:ATP binding"/>
    <property type="evidence" value="ECO:0007669"/>
    <property type="project" value="UniProtKB-KW"/>
</dbReference>
<comment type="similarity">
    <text evidence="1">Belongs to the ABC transporter superfamily.</text>
</comment>
<dbReference type="InterPro" id="IPR050166">
    <property type="entry name" value="ABC_transporter_ATP-bind"/>
</dbReference>
<dbReference type="GO" id="GO:0016887">
    <property type="term" value="F:ATP hydrolysis activity"/>
    <property type="evidence" value="ECO:0007669"/>
    <property type="project" value="InterPro"/>
</dbReference>
<keyword evidence="3" id="KW-0547">Nucleotide-binding</keyword>
<dbReference type="EMBL" id="BKAJ01000055">
    <property type="protein sequence ID" value="GEP56125.1"/>
    <property type="molecule type" value="Genomic_DNA"/>
</dbReference>
<name>A0A512NB04_9HYPH</name>
<evidence type="ECO:0000313" key="6">
    <source>
        <dbReference type="EMBL" id="GEP56125.1"/>
    </source>
</evidence>
<evidence type="ECO:0000256" key="1">
    <source>
        <dbReference type="ARBA" id="ARBA00005417"/>
    </source>
</evidence>
<dbReference type="InterPro" id="IPR027417">
    <property type="entry name" value="P-loop_NTPase"/>
</dbReference>
<keyword evidence="4 6" id="KW-0067">ATP-binding</keyword>
<dbReference type="InterPro" id="IPR003439">
    <property type="entry name" value="ABC_transporter-like_ATP-bd"/>
</dbReference>
<dbReference type="CDD" id="cd03293">
    <property type="entry name" value="ABC_NrtD_SsuB_transporters"/>
    <property type="match status" value="1"/>
</dbReference>
<dbReference type="Proteomes" id="UP000321058">
    <property type="component" value="Unassembled WGS sequence"/>
</dbReference>
<dbReference type="PANTHER" id="PTHR42788:SF13">
    <property type="entry name" value="ALIPHATIC SULFONATES IMPORT ATP-BINDING PROTEIN SSUB"/>
    <property type="match status" value="1"/>
</dbReference>
<accession>A0A512NB04</accession>
<reference evidence="6 7" key="1">
    <citation type="submission" date="2019-07" db="EMBL/GenBank/DDBJ databases">
        <title>Whole genome shotgun sequence of Reyranella soli NBRC 108950.</title>
        <authorList>
            <person name="Hosoyama A."/>
            <person name="Uohara A."/>
            <person name="Ohji S."/>
            <person name="Ichikawa N."/>
        </authorList>
    </citation>
    <scope>NUCLEOTIDE SEQUENCE [LARGE SCALE GENOMIC DNA]</scope>
    <source>
        <strain evidence="6 7">NBRC 108950</strain>
    </source>
</reference>
<dbReference type="Pfam" id="PF00005">
    <property type="entry name" value="ABC_tran"/>
    <property type="match status" value="1"/>
</dbReference>
<keyword evidence="2" id="KW-0813">Transport</keyword>
<evidence type="ECO:0000256" key="4">
    <source>
        <dbReference type="ARBA" id="ARBA00022840"/>
    </source>
</evidence>
<sequence length="292" mass="31248">MRPKLLGYPPDGGRSSAAAETGLAAASPVSPAIAVRGLAKVYQTNAGDTVHAVSHMDFDVDAKEFVSIVGPSGCGKTTVLRILAGLVGGYSGSVSIGGRVVHGPTPEIGVVFQDANLMPWRTVLANVMLPGEVLRLSRNECRERALALLKLVGLEGFENKLPRELSGGMRQRAAIARALVHNPKILLMDEPFGALDAMTRDTMNLELARIAVESGKTVFLITHSISEAVFLSDRVLVMSSRPGRIIETIRVRNQRPRGLDVIATPRFSEMVLHIRHLLEGEGAPASTVTLAH</sequence>
<protein>
    <submittedName>
        <fullName evidence="6">ABC transporter ATP-binding protein</fullName>
    </submittedName>
</protein>